<evidence type="ECO:0000313" key="4">
    <source>
        <dbReference type="EMBL" id="QQO08180.1"/>
    </source>
</evidence>
<feature type="transmembrane region" description="Helical" evidence="2">
    <location>
        <begin position="390"/>
        <end position="412"/>
    </location>
</feature>
<dbReference type="AlphaFoldDB" id="A0A7T8B9P8"/>
<feature type="compositionally biased region" description="Low complexity" evidence="1">
    <location>
        <begin position="215"/>
        <end position="226"/>
    </location>
</feature>
<evidence type="ECO:0000259" key="3">
    <source>
        <dbReference type="PROSITE" id="PS50234"/>
    </source>
</evidence>
<sequence>MDDREPSGIPCPTTMMGRQMKKFFTVLLLVWAVLPGIYSQNKNPIDLVVILDTSSSMNSSYREVSDYITGPFLREFLRIGDTFHLISFAGEPNLELSRRIEGSGDIETIIGRMLIMYPLAPHSDIAGAIDYGRRYAADLPGGRAKKVVLISDGDHSPAPGTPNAGMTSGDVQSSISAAPARFREIGADFQYIRVPLSGGAVTSGRPPAAGPQTPPATGTQTPPAGTVTEPPRTTGTVPPAPATDPGRTPSGSGTVQTPQDRPSVSEQPGAAAEPSGTGQGTERPVSPAVPGGTAGTPSVPGGSTASGGNVPAIPDQPGGQDRTPGDTIPQTPPGGNQGSAPPEEDPVRTPPGGSGTAAPVPENPPADRDPSPVRTSSGFSFTEFLRNIPLPLLIGLIILVLLILGLIIFFMVRNLHDSPNRAMASAAGSAYRPPREDPQQQPQDEAAKRNAELLASFAANQRRPTSPYQNRSSQGMGDLPLNGPLMLSLFVEDQNTAIGRRNVHTVKSGYSFTVGGGKSDFLIFLVPMPQNIAEVKFDGQNCTFIPRKPQYFPDIGSQTVSNCIGKNIRVISDKKYELHIRIERYRDPLETLNRLLHSIDLPGVPEP</sequence>
<dbReference type="InterPro" id="IPR036465">
    <property type="entry name" value="vWFA_dom_sf"/>
</dbReference>
<dbReference type="Proteomes" id="UP000595917">
    <property type="component" value="Chromosome"/>
</dbReference>
<accession>A0A7T8B9P8</accession>
<evidence type="ECO:0000313" key="5">
    <source>
        <dbReference type="Proteomes" id="UP000595917"/>
    </source>
</evidence>
<dbReference type="Gene3D" id="3.40.50.410">
    <property type="entry name" value="von Willebrand factor, type A domain"/>
    <property type="match status" value="1"/>
</dbReference>
<gene>
    <name evidence="4" type="ORF">JFL75_14730</name>
</gene>
<keyword evidence="5" id="KW-1185">Reference proteome</keyword>
<dbReference type="SUPFAM" id="SSF53300">
    <property type="entry name" value="vWA-like"/>
    <property type="match status" value="1"/>
</dbReference>
<feature type="domain" description="VWFA" evidence="3">
    <location>
        <begin position="46"/>
        <end position="194"/>
    </location>
</feature>
<dbReference type="KEGG" id="bhc:JFL75_14730"/>
<feature type="region of interest" description="Disordered" evidence="1">
    <location>
        <begin position="151"/>
        <end position="171"/>
    </location>
</feature>
<keyword evidence="2" id="KW-1133">Transmembrane helix</keyword>
<evidence type="ECO:0000256" key="1">
    <source>
        <dbReference type="SAM" id="MobiDB-lite"/>
    </source>
</evidence>
<keyword evidence="2" id="KW-0812">Transmembrane</keyword>
<feature type="compositionally biased region" description="Polar residues" evidence="1">
    <location>
        <begin position="249"/>
        <end position="266"/>
    </location>
</feature>
<dbReference type="CDD" id="cd00198">
    <property type="entry name" value="vWFA"/>
    <property type="match status" value="1"/>
</dbReference>
<protein>
    <submittedName>
        <fullName evidence="4">VWA domain-containing protein</fullName>
    </submittedName>
</protein>
<proteinExistence type="predicted"/>
<keyword evidence="2" id="KW-0472">Membrane</keyword>
<dbReference type="PROSITE" id="PS50234">
    <property type="entry name" value="VWFA"/>
    <property type="match status" value="1"/>
</dbReference>
<dbReference type="RefSeq" id="WP_215625486.1">
    <property type="nucleotide sequence ID" value="NZ_CP067089.2"/>
</dbReference>
<feature type="region of interest" description="Disordered" evidence="1">
    <location>
        <begin position="200"/>
        <end position="376"/>
    </location>
</feature>
<dbReference type="EMBL" id="CP067089">
    <property type="protein sequence ID" value="QQO08180.1"/>
    <property type="molecule type" value="Genomic_DNA"/>
</dbReference>
<dbReference type="InterPro" id="IPR002035">
    <property type="entry name" value="VWF_A"/>
</dbReference>
<evidence type="ECO:0000256" key="2">
    <source>
        <dbReference type="SAM" id="Phobius"/>
    </source>
</evidence>
<name>A0A7T8B9P8_9SPIR</name>
<feature type="region of interest" description="Disordered" evidence="1">
    <location>
        <begin position="426"/>
        <end position="447"/>
    </location>
</feature>
<organism evidence="4 5">
    <name type="scientific">Breznakiella homolactica</name>
    <dbReference type="NCBI Taxonomy" id="2798577"/>
    <lineage>
        <taxon>Bacteria</taxon>
        <taxon>Pseudomonadati</taxon>
        <taxon>Spirochaetota</taxon>
        <taxon>Spirochaetia</taxon>
        <taxon>Spirochaetales</taxon>
        <taxon>Breznakiellaceae</taxon>
        <taxon>Breznakiella</taxon>
    </lineage>
</organism>
<reference evidence="4" key="1">
    <citation type="submission" date="2021-01" db="EMBL/GenBank/DDBJ databases">
        <title>Description of Breznakiella homolactica.</title>
        <authorList>
            <person name="Song Y."/>
            <person name="Brune A."/>
        </authorList>
    </citation>
    <scope>NUCLEOTIDE SEQUENCE</scope>
    <source>
        <strain evidence="4">RmG30</strain>
    </source>
</reference>
<dbReference type="Pfam" id="PF13519">
    <property type="entry name" value="VWA_2"/>
    <property type="match status" value="1"/>
</dbReference>